<feature type="transmembrane region" description="Helical" evidence="1">
    <location>
        <begin position="122"/>
        <end position="144"/>
    </location>
</feature>
<feature type="transmembrane region" description="Helical" evidence="1">
    <location>
        <begin position="72"/>
        <end position="101"/>
    </location>
</feature>
<evidence type="ECO:0000313" key="4">
    <source>
        <dbReference type="Proteomes" id="UP000431401"/>
    </source>
</evidence>
<keyword evidence="1" id="KW-1133">Transmembrane helix</keyword>
<feature type="chain" id="PRO_5029792409" evidence="2">
    <location>
        <begin position="22"/>
        <end position="778"/>
    </location>
</feature>
<organism evidence="3 4">
    <name type="scientific">Nocardia aurantia</name>
    <dbReference type="NCBI Taxonomy" id="2585199"/>
    <lineage>
        <taxon>Bacteria</taxon>
        <taxon>Bacillati</taxon>
        <taxon>Actinomycetota</taxon>
        <taxon>Actinomycetes</taxon>
        <taxon>Mycobacteriales</taxon>
        <taxon>Nocardiaceae</taxon>
        <taxon>Nocardia</taxon>
    </lineage>
</organism>
<evidence type="ECO:0000313" key="3">
    <source>
        <dbReference type="EMBL" id="MQY28213.1"/>
    </source>
</evidence>
<keyword evidence="2" id="KW-0732">Signal</keyword>
<keyword evidence="4" id="KW-1185">Reference proteome</keyword>
<feature type="transmembrane region" description="Helical" evidence="1">
    <location>
        <begin position="312"/>
        <end position="331"/>
    </location>
</feature>
<keyword evidence="1" id="KW-0472">Membrane</keyword>
<evidence type="ECO:0000256" key="2">
    <source>
        <dbReference type="SAM" id="SignalP"/>
    </source>
</evidence>
<sequence length="778" mass="82170">MVAAFLLLLVVPAVLGAVATAQTTTSTTDTSTVSSINSALSWMAVKDSSGVPLSNYSFATNDGSLLHPFTTVLAAVITIEFAGWLIIVTTGIWIVGYALSFKWLDLFAAPMHGVAQSLTSQIALPIVLVTAATFGAFFVAWFWIRGYYAKSVMQVVTMIAVAVLGPLFLAEPLADVLSSDGTLAQGRNLGIQVAAGLNGSNTSDPTQLVVVMQQQMADNFARKPLQVWNFGHIVDDSAACRAAWSSGMAAASGDQVRSGMKNCGDGAAYSSANSPSVGQIGAGLLLLLAGTLLLLFAVVLSTKIIWSALDAVYHGILVIFGFAAAGFIYGAPQTFLVRNVVHSLFAGAKMAAQVIFLGVYLLFLGDLFQQAQGQVMAVFVIGAIVEIIAILQLRKLTHSLEKGNDFVANRFALAIQTGMAKQGTSAGGSSGTALGMGQLGAGRGMHMGMLATLGAFSTVSNSPATAWLAGKTRNPLAPFARKEKKSLLSQWGVWGSDNFGGPNGMYVQSYLNRKLFAEAASEGAHAYGGMNTMRGAAAALQHASDIGATQGDFLGALMGAGFTDASVMRHVVNEWGTVTRIADGFKLGDERLARVAAATERSDNIVRRYLNGNASAEEVAASMSVLQSAAYTFRTANPGGIDGVTPEELRWINEYLDNPTEKMMKPLTAMIDGDGSTSLPLIASGGDVMVDTVGARRIGAFLSNEHAKRILDKTNELVETPWNLQLLRELRNEGVKAQLTDSFDPNLWKRLPPSRLGPSVMTDPASAARMAAVERLMR</sequence>
<comment type="caution">
    <text evidence="3">The sequence shown here is derived from an EMBL/GenBank/DDBJ whole genome shotgun (WGS) entry which is preliminary data.</text>
</comment>
<evidence type="ECO:0000256" key="1">
    <source>
        <dbReference type="SAM" id="Phobius"/>
    </source>
</evidence>
<dbReference type="AlphaFoldDB" id="A0A7K0DR21"/>
<feature type="transmembrane region" description="Helical" evidence="1">
    <location>
        <begin position="375"/>
        <end position="393"/>
    </location>
</feature>
<proteinExistence type="predicted"/>
<dbReference type="Proteomes" id="UP000431401">
    <property type="component" value="Unassembled WGS sequence"/>
</dbReference>
<gene>
    <name evidence="3" type="ORF">NRB56_37960</name>
</gene>
<reference evidence="3 4" key="1">
    <citation type="submission" date="2019-10" db="EMBL/GenBank/DDBJ databases">
        <title>Nocardia macrotermitis sp. nov. and Nocardia aurantia sp. nov., isolated from the gut of fungus growing-termite Macrotermes natalensis.</title>
        <authorList>
            <person name="Benndorf R."/>
            <person name="Schwitalla J."/>
            <person name="Martin K."/>
            <person name="De Beer W."/>
            <person name="Kaster A.-K."/>
            <person name="Vollmers J."/>
            <person name="Poulsen M."/>
            <person name="Beemelmanns C."/>
        </authorList>
    </citation>
    <scope>NUCLEOTIDE SEQUENCE [LARGE SCALE GENOMIC DNA]</scope>
    <source>
        <strain evidence="3 4">RB56</strain>
    </source>
</reference>
<feature type="transmembrane region" description="Helical" evidence="1">
    <location>
        <begin position="150"/>
        <end position="169"/>
    </location>
</feature>
<name>A0A7K0DR21_9NOCA</name>
<feature type="transmembrane region" description="Helical" evidence="1">
    <location>
        <begin position="284"/>
        <end position="306"/>
    </location>
</feature>
<feature type="transmembrane region" description="Helical" evidence="1">
    <location>
        <begin position="343"/>
        <end position="363"/>
    </location>
</feature>
<dbReference type="EMBL" id="WEGI01000008">
    <property type="protein sequence ID" value="MQY28213.1"/>
    <property type="molecule type" value="Genomic_DNA"/>
</dbReference>
<protein>
    <submittedName>
        <fullName evidence="3">Uncharacterized protein</fullName>
    </submittedName>
</protein>
<accession>A0A7K0DR21</accession>
<feature type="signal peptide" evidence="2">
    <location>
        <begin position="1"/>
        <end position="21"/>
    </location>
</feature>
<keyword evidence="1" id="KW-0812">Transmembrane</keyword>